<accession>G3A8X1</accession>
<organism evidence="2">
    <name type="scientific">Ralstonia syzygii R24</name>
    <dbReference type="NCBI Taxonomy" id="907261"/>
    <lineage>
        <taxon>Bacteria</taxon>
        <taxon>Pseudomonadati</taxon>
        <taxon>Pseudomonadota</taxon>
        <taxon>Betaproteobacteria</taxon>
        <taxon>Burkholderiales</taxon>
        <taxon>Burkholderiaceae</taxon>
        <taxon>Ralstonia</taxon>
        <taxon>Ralstonia solanacearum species complex</taxon>
    </lineage>
</organism>
<reference evidence="2" key="2">
    <citation type="submission" date="2011-04" db="EMBL/GenBank/DDBJ databases">
        <authorList>
            <person name="Genoscope - CEA"/>
        </authorList>
    </citation>
    <scope>NUCLEOTIDE SEQUENCE</scope>
    <source>
        <strain evidence="2">R24</strain>
    </source>
</reference>
<dbReference type="EMBL" id="FR854090">
    <property type="protein sequence ID" value="CCA87704.1"/>
    <property type="molecule type" value="Genomic_DNA"/>
</dbReference>
<protein>
    <submittedName>
        <fullName evidence="2">Uncharacterized protein</fullName>
    </submittedName>
</protein>
<dbReference type="AlphaFoldDB" id="G3A8X1"/>
<reference evidence="2" key="1">
    <citation type="journal article" date="2011" name="PLoS ONE">
        <title>Ralstonia syzygii, the Blood Disease Bacterium and some Asian R. solanacearum strains form a single genomic species despite divergent lifestyles.</title>
        <authorList>
            <person name="Remenant B."/>
            <person name="de Cambiaire J.C."/>
            <person name="Cellier G."/>
            <person name="Jacobs J.M."/>
            <person name="Mangenot S."/>
            <person name="Barbe V."/>
            <person name="Lajus A."/>
            <person name="Vallenet D."/>
            <person name="Medigue C."/>
            <person name="Fegan M."/>
            <person name="Allen C."/>
            <person name="Prior P."/>
        </authorList>
    </citation>
    <scope>NUCLEOTIDE SEQUENCE</scope>
    <source>
        <strain evidence="2">R24</strain>
    </source>
</reference>
<feature type="region of interest" description="Disordered" evidence="1">
    <location>
        <begin position="1"/>
        <end position="36"/>
    </location>
</feature>
<evidence type="ECO:0000313" key="2">
    <source>
        <dbReference type="EMBL" id="CCA87704.1"/>
    </source>
</evidence>
<proteinExistence type="predicted"/>
<feature type="region of interest" description="Disordered" evidence="1">
    <location>
        <begin position="79"/>
        <end position="98"/>
    </location>
</feature>
<feature type="compositionally biased region" description="Polar residues" evidence="1">
    <location>
        <begin position="1"/>
        <end position="12"/>
    </location>
</feature>
<sequence>MRLISGESNARTVPSAARPHGYAAQSATGRRSRGKDARVCCTAERFGTANAQGNPGPCCRDGGRFITAADKPALRTAEAARRSAQGVWGRGGPEKPAR</sequence>
<evidence type="ECO:0000256" key="1">
    <source>
        <dbReference type="SAM" id="MobiDB-lite"/>
    </source>
</evidence>
<gene>
    <name evidence="2" type="ORF">RALSY_mp10223</name>
</gene>
<name>G3A8X1_9RALS</name>